<gene>
    <name evidence="3" type="ORF">IE37_01531</name>
</gene>
<reference evidence="3 4" key="1">
    <citation type="submission" date="2018-05" db="EMBL/GenBank/DDBJ databases">
        <title>The Hungate 1000. A catalogue of reference genomes from the rumen microbiome.</title>
        <authorList>
            <person name="Kelly W."/>
        </authorList>
    </citation>
    <scope>NUCLEOTIDE SEQUENCE [LARGE SCALE GENOMIC DNA]</scope>
    <source>
        <strain evidence="3 4">SAb67</strain>
    </source>
</reference>
<dbReference type="GO" id="GO:0003677">
    <property type="term" value="F:DNA binding"/>
    <property type="evidence" value="ECO:0007669"/>
    <property type="project" value="InterPro"/>
</dbReference>
<dbReference type="Proteomes" id="UP000245720">
    <property type="component" value="Unassembled WGS sequence"/>
</dbReference>
<evidence type="ECO:0000313" key="3">
    <source>
        <dbReference type="EMBL" id="PWJ13032.1"/>
    </source>
</evidence>
<sequence length="291" mass="32988">MPKGLTDLLAQAISDIYWTDERIGKYGEKLTERKLNLINLFGRKGKTLKNIYIPKDNGETSEIDLVYITAKGIFVLESKNYSGWIFGDAESHYWTSCLPNKTKNRFYNPLKQNRTHIKWLSSYMSQFSSIEIPMYSVIVFSERCELKKVPDNSPAAIICKRDSLYWEIRRLWDALPDIFSQKDIEATYNILMRLTNVSDAQKQAHIDSVNKRAHGNTPAEKPAASISPVNNTAQQTAASNSTAPPVCPRCGSPLVLRTAKKGENAGNQFYGCSSFPKCRYTNNIEKRKDTP</sequence>
<feature type="compositionally biased region" description="Low complexity" evidence="1">
    <location>
        <begin position="230"/>
        <end position="243"/>
    </location>
</feature>
<evidence type="ECO:0000313" key="4">
    <source>
        <dbReference type="Proteomes" id="UP000245720"/>
    </source>
</evidence>
<feature type="region of interest" description="Disordered" evidence="1">
    <location>
        <begin position="210"/>
        <end position="246"/>
    </location>
</feature>
<evidence type="ECO:0000259" key="2">
    <source>
        <dbReference type="PROSITE" id="PS50965"/>
    </source>
</evidence>
<dbReference type="PROSITE" id="PS50965">
    <property type="entry name" value="NERD"/>
    <property type="match status" value="1"/>
</dbReference>
<dbReference type="GO" id="GO:0005694">
    <property type="term" value="C:chromosome"/>
    <property type="evidence" value="ECO:0007669"/>
    <property type="project" value="InterPro"/>
</dbReference>
<evidence type="ECO:0000256" key="1">
    <source>
        <dbReference type="SAM" id="MobiDB-lite"/>
    </source>
</evidence>
<dbReference type="InterPro" id="IPR011528">
    <property type="entry name" value="NERD"/>
</dbReference>
<organism evidence="3 4">
    <name type="scientific">Ruminococcus flavefaciens</name>
    <dbReference type="NCBI Taxonomy" id="1265"/>
    <lineage>
        <taxon>Bacteria</taxon>
        <taxon>Bacillati</taxon>
        <taxon>Bacillota</taxon>
        <taxon>Clostridia</taxon>
        <taxon>Eubacteriales</taxon>
        <taxon>Oscillospiraceae</taxon>
        <taxon>Ruminococcus</taxon>
    </lineage>
</organism>
<proteinExistence type="predicted"/>
<feature type="domain" description="NERD" evidence="2">
    <location>
        <begin position="23"/>
        <end position="143"/>
    </location>
</feature>
<dbReference type="GO" id="GO:0006265">
    <property type="term" value="P:DNA topological change"/>
    <property type="evidence" value="ECO:0007669"/>
    <property type="project" value="InterPro"/>
</dbReference>
<protein>
    <submittedName>
        <fullName evidence="3">Topoisomerase-like DNA binding C4 zinc finger protein</fullName>
    </submittedName>
</protein>
<keyword evidence="3" id="KW-0413">Isomerase</keyword>
<dbReference type="Pfam" id="PF08378">
    <property type="entry name" value="NERD"/>
    <property type="match status" value="1"/>
</dbReference>
<dbReference type="GO" id="GO:0003916">
    <property type="term" value="F:DNA topoisomerase activity"/>
    <property type="evidence" value="ECO:0007669"/>
    <property type="project" value="InterPro"/>
</dbReference>
<comment type="caution">
    <text evidence="3">The sequence shown here is derived from an EMBL/GenBank/DDBJ whole genome shotgun (WGS) entry which is preliminary data.</text>
</comment>
<accession>A0A315XZT5</accession>
<dbReference type="SUPFAM" id="SSF57783">
    <property type="entry name" value="Zinc beta-ribbon"/>
    <property type="match status" value="1"/>
</dbReference>
<dbReference type="AlphaFoldDB" id="A0A315XZT5"/>
<dbReference type="InterPro" id="IPR013498">
    <property type="entry name" value="Topo_IA_Znf"/>
</dbReference>
<dbReference type="EMBL" id="QGDI01000005">
    <property type="protein sequence ID" value="PWJ13032.1"/>
    <property type="molecule type" value="Genomic_DNA"/>
</dbReference>
<name>A0A315XZT5_RUMFL</name>
<dbReference type="RefSeq" id="WP_109726318.1">
    <property type="nucleotide sequence ID" value="NZ_QGDI01000005.1"/>
</dbReference>
<dbReference type="OrthoDB" id="9776650at2"/>
<dbReference type="Pfam" id="PF01396">
    <property type="entry name" value="Zn_ribbon_Top1"/>
    <property type="match status" value="1"/>
</dbReference>
<dbReference type="Gene3D" id="3.30.65.10">
    <property type="entry name" value="Bacterial Topoisomerase I, domain 1"/>
    <property type="match status" value="1"/>
</dbReference>